<comment type="caution">
    <text evidence="1">The sequence shown here is derived from an EMBL/GenBank/DDBJ whole genome shotgun (WGS) entry which is preliminary data.</text>
</comment>
<proteinExistence type="predicted"/>
<accession>A0ACB0Y3S6</accession>
<dbReference type="EMBL" id="CAVMJV010000005">
    <property type="protein sequence ID" value="CAK5030811.1"/>
    <property type="molecule type" value="Genomic_DNA"/>
</dbReference>
<evidence type="ECO:0000313" key="1">
    <source>
        <dbReference type="EMBL" id="CAK5030811.1"/>
    </source>
</evidence>
<sequence>MKKEDTDNALKSEKILYKLYLPALEERGFDATGTFREWRKKSGMIPEKGETLEDFNGRVEKAIAKRDDKSKVSGGKKKKGGKVKRI</sequence>
<organism evidence="1 2">
    <name type="scientific">Meloidogyne enterolobii</name>
    <name type="common">Root-knot nematode worm</name>
    <name type="synonym">Meloidogyne mayaguensis</name>
    <dbReference type="NCBI Taxonomy" id="390850"/>
    <lineage>
        <taxon>Eukaryota</taxon>
        <taxon>Metazoa</taxon>
        <taxon>Ecdysozoa</taxon>
        <taxon>Nematoda</taxon>
        <taxon>Chromadorea</taxon>
        <taxon>Rhabditida</taxon>
        <taxon>Tylenchina</taxon>
        <taxon>Tylenchomorpha</taxon>
        <taxon>Tylenchoidea</taxon>
        <taxon>Meloidogynidae</taxon>
        <taxon>Meloidogyninae</taxon>
        <taxon>Meloidogyne</taxon>
    </lineage>
</organism>
<name>A0ACB0Y3S6_MELEN</name>
<keyword evidence="2" id="KW-1185">Reference proteome</keyword>
<dbReference type="Proteomes" id="UP001497535">
    <property type="component" value="Unassembled WGS sequence"/>
</dbReference>
<reference evidence="1" key="1">
    <citation type="submission" date="2023-11" db="EMBL/GenBank/DDBJ databases">
        <authorList>
            <person name="Poullet M."/>
        </authorList>
    </citation>
    <scope>NUCLEOTIDE SEQUENCE</scope>
    <source>
        <strain evidence="1">E1834</strain>
    </source>
</reference>
<evidence type="ECO:0000313" key="2">
    <source>
        <dbReference type="Proteomes" id="UP001497535"/>
    </source>
</evidence>
<protein>
    <submittedName>
        <fullName evidence="1">Uncharacterized protein</fullName>
    </submittedName>
</protein>
<gene>
    <name evidence="1" type="ORF">MENTE1834_LOCUS7329</name>
</gene>